<protein>
    <submittedName>
        <fullName evidence="6">DUF362 domain-containing protein</fullName>
    </submittedName>
</protein>
<evidence type="ECO:0000256" key="3">
    <source>
        <dbReference type="ARBA" id="ARBA00023004"/>
    </source>
</evidence>
<dbReference type="InterPro" id="IPR009056">
    <property type="entry name" value="Cyt_c-like_dom"/>
</dbReference>
<comment type="caution">
    <text evidence="6">The sequence shown here is derived from an EMBL/GenBank/DDBJ whole genome shotgun (WGS) entry which is preliminary data.</text>
</comment>
<dbReference type="InterPro" id="IPR036909">
    <property type="entry name" value="Cyt_c-like_dom_sf"/>
</dbReference>
<keyword evidence="7" id="KW-1185">Reference proteome</keyword>
<dbReference type="GO" id="GO:0020037">
    <property type="term" value="F:heme binding"/>
    <property type="evidence" value="ECO:0007669"/>
    <property type="project" value="InterPro"/>
</dbReference>
<evidence type="ECO:0000313" key="6">
    <source>
        <dbReference type="EMBL" id="NOJ41095.1"/>
    </source>
</evidence>
<gene>
    <name evidence="6" type="ORF">HCN58_16050</name>
</gene>
<dbReference type="PROSITE" id="PS51007">
    <property type="entry name" value="CYTC"/>
    <property type="match status" value="1"/>
</dbReference>
<evidence type="ECO:0000256" key="2">
    <source>
        <dbReference type="ARBA" id="ARBA00022723"/>
    </source>
</evidence>
<keyword evidence="3 4" id="KW-0408">Iron</keyword>
<keyword evidence="1 4" id="KW-0349">Heme</keyword>
<keyword evidence="2 4" id="KW-0479">Metal-binding</keyword>
<dbReference type="GO" id="GO:0009055">
    <property type="term" value="F:electron transfer activity"/>
    <property type="evidence" value="ECO:0007669"/>
    <property type="project" value="InterPro"/>
</dbReference>
<dbReference type="SUPFAM" id="SSF46626">
    <property type="entry name" value="Cytochrome c"/>
    <property type="match status" value="1"/>
</dbReference>
<organism evidence="6 7">
    <name type="scientific">Bradyrhizobium australiense</name>
    <dbReference type="NCBI Taxonomy" id="2721161"/>
    <lineage>
        <taxon>Bacteria</taxon>
        <taxon>Pseudomonadati</taxon>
        <taxon>Pseudomonadota</taxon>
        <taxon>Alphaproteobacteria</taxon>
        <taxon>Hyphomicrobiales</taxon>
        <taxon>Nitrobacteraceae</taxon>
        <taxon>Bradyrhizobium</taxon>
    </lineage>
</organism>
<reference evidence="6 7" key="1">
    <citation type="submission" date="2020-03" db="EMBL/GenBank/DDBJ databases">
        <title>Bradyrhizobium diversity isolated from nodules of Indigofera sp.</title>
        <authorList>
            <person name="Klepa M."/>
            <person name="Helene L."/>
            <person name="Hungria M."/>
        </authorList>
    </citation>
    <scope>NUCLEOTIDE SEQUENCE [LARGE SCALE GENOMIC DNA]</scope>
    <source>
        <strain evidence="6 7">WSM 1791</strain>
    </source>
</reference>
<dbReference type="EMBL" id="JAAVLX010000004">
    <property type="protein sequence ID" value="NOJ41095.1"/>
    <property type="molecule type" value="Genomic_DNA"/>
</dbReference>
<dbReference type="AlphaFoldDB" id="A0A7Y4GSC0"/>
<dbReference type="GO" id="GO:0046872">
    <property type="term" value="F:metal ion binding"/>
    <property type="evidence" value="ECO:0007669"/>
    <property type="project" value="UniProtKB-KW"/>
</dbReference>
<dbReference type="Proteomes" id="UP000544122">
    <property type="component" value="Unassembled WGS sequence"/>
</dbReference>
<dbReference type="Gene3D" id="1.10.760.10">
    <property type="entry name" value="Cytochrome c-like domain"/>
    <property type="match status" value="1"/>
</dbReference>
<name>A0A7Y4GSC0_9BRAD</name>
<sequence>MSGLAYGQAAQVAVSDPTNAGKAVFSRANCMGCHKWHGDGGGGYGGDALSLRKTELTKEQIIETVACGRPGTGMPFFVRGAYDTTSCYDMTRQDVGERMPPEGGTFLRPNDIAAVADYVIAHVKGAGEPTYAQCTTFFGNTSRVCDIYKAGAESSSKTGTEGSK</sequence>
<evidence type="ECO:0000259" key="5">
    <source>
        <dbReference type="PROSITE" id="PS51007"/>
    </source>
</evidence>
<evidence type="ECO:0000256" key="4">
    <source>
        <dbReference type="PROSITE-ProRule" id="PRU00433"/>
    </source>
</evidence>
<evidence type="ECO:0000256" key="1">
    <source>
        <dbReference type="ARBA" id="ARBA00022617"/>
    </source>
</evidence>
<feature type="domain" description="Cytochrome c" evidence="5">
    <location>
        <begin position="16"/>
        <end position="123"/>
    </location>
</feature>
<accession>A0A7Y4GSC0</accession>
<evidence type="ECO:0000313" key="7">
    <source>
        <dbReference type="Proteomes" id="UP000544122"/>
    </source>
</evidence>
<dbReference type="Pfam" id="PF13442">
    <property type="entry name" value="Cytochrome_CBB3"/>
    <property type="match status" value="1"/>
</dbReference>
<proteinExistence type="predicted"/>